<keyword evidence="2" id="KW-1133">Transmembrane helix</keyword>
<feature type="region of interest" description="Disordered" evidence="1">
    <location>
        <begin position="31"/>
        <end position="65"/>
    </location>
</feature>
<keyword evidence="2" id="KW-0812">Transmembrane</keyword>
<evidence type="ECO:0008006" key="5">
    <source>
        <dbReference type="Google" id="ProtNLM"/>
    </source>
</evidence>
<dbReference type="EMBL" id="CP101508">
    <property type="protein sequence ID" value="UTV27503.1"/>
    <property type="molecule type" value="Genomic_DNA"/>
</dbReference>
<evidence type="ECO:0000256" key="1">
    <source>
        <dbReference type="SAM" id="MobiDB-lite"/>
    </source>
</evidence>
<proteinExistence type="predicted"/>
<keyword evidence="4" id="KW-1185">Reference proteome</keyword>
<feature type="compositionally biased region" description="Basic and acidic residues" evidence="1">
    <location>
        <begin position="43"/>
        <end position="54"/>
    </location>
</feature>
<protein>
    <recommendedName>
        <fullName evidence="5">Gram-positive cocci surface proteins LPxTG domain-containing protein</fullName>
    </recommendedName>
</protein>
<dbReference type="Proteomes" id="UP001057998">
    <property type="component" value="Chromosome 1"/>
</dbReference>
<keyword evidence="2" id="KW-0472">Membrane</keyword>
<organism evidence="3 4">
    <name type="scientific">Photobacterium atrarenae</name>
    <dbReference type="NCBI Taxonomy" id="865757"/>
    <lineage>
        <taxon>Bacteria</taxon>
        <taxon>Pseudomonadati</taxon>
        <taxon>Pseudomonadota</taxon>
        <taxon>Gammaproteobacteria</taxon>
        <taxon>Vibrionales</taxon>
        <taxon>Vibrionaceae</taxon>
        <taxon>Photobacterium</taxon>
    </lineage>
</organism>
<name>A0ABY5GE23_9GAMM</name>
<evidence type="ECO:0000313" key="3">
    <source>
        <dbReference type="EMBL" id="UTV27503.1"/>
    </source>
</evidence>
<feature type="transmembrane region" description="Helical" evidence="2">
    <location>
        <begin position="73"/>
        <end position="91"/>
    </location>
</feature>
<evidence type="ECO:0000313" key="4">
    <source>
        <dbReference type="Proteomes" id="UP001057998"/>
    </source>
</evidence>
<reference evidence="3" key="1">
    <citation type="submission" date="2022-07" db="EMBL/GenBank/DDBJ databases">
        <title>Genome sequencing of Photobacterium atrarenae GJH2-4.</title>
        <authorList>
            <person name="Park S.-J."/>
        </authorList>
    </citation>
    <scope>NUCLEOTIDE SEQUENCE</scope>
    <source>
        <strain evidence="3">GJH2-4</strain>
    </source>
</reference>
<accession>A0ABY5GE23</accession>
<dbReference type="RefSeq" id="WP_255388722.1">
    <property type="nucleotide sequence ID" value="NZ_CP101508.1"/>
</dbReference>
<evidence type="ECO:0000256" key="2">
    <source>
        <dbReference type="SAM" id="Phobius"/>
    </source>
</evidence>
<sequence length="94" mass="10187">MSLLDDWGESLGGIWDSAVEGGEQWVDAWMDNEAENVASSAPEENRTPQHEEPAKQPTGQPIYPGGLSSNTTLMLLGGGMFVLMGFTFLMLRGK</sequence>
<gene>
    <name evidence="3" type="ORF">NNL38_14500</name>
</gene>